<feature type="domain" description="G-protein coupled receptors family 2 profile 2" evidence="7">
    <location>
        <begin position="17"/>
        <end position="281"/>
    </location>
</feature>
<dbReference type="AlphaFoldDB" id="A0A397SEL6"/>
<feature type="transmembrane region" description="Helical" evidence="6">
    <location>
        <begin position="20"/>
        <end position="43"/>
    </location>
</feature>
<keyword evidence="3 6" id="KW-1133">Transmembrane helix</keyword>
<dbReference type="SUPFAM" id="SSF81321">
    <property type="entry name" value="Family A G protein-coupled receptor-like"/>
    <property type="match status" value="1"/>
</dbReference>
<dbReference type="Pfam" id="PF11710">
    <property type="entry name" value="Git3"/>
    <property type="match status" value="1"/>
</dbReference>
<evidence type="ECO:0000259" key="7">
    <source>
        <dbReference type="PROSITE" id="PS50261"/>
    </source>
</evidence>
<gene>
    <name evidence="9" type="ORF">C1645_716545</name>
</gene>
<dbReference type="PROSITE" id="PS50261">
    <property type="entry name" value="G_PROTEIN_RECEP_F2_4"/>
    <property type="match status" value="1"/>
</dbReference>
<keyword evidence="4 6" id="KW-0472">Membrane</keyword>
<dbReference type="PANTHER" id="PTHR23112:SF37">
    <property type="entry name" value="G PROTEIN-COUPLED RECEPTOR GPR1"/>
    <property type="match status" value="1"/>
</dbReference>
<feature type="transmembrane region" description="Helical" evidence="6">
    <location>
        <begin position="55"/>
        <end position="74"/>
    </location>
</feature>
<accession>A0A397SEL6</accession>
<reference evidence="9 10" key="1">
    <citation type="submission" date="2018-06" db="EMBL/GenBank/DDBJ databases">
        <title>Comparative genomics reveals the genomic features of Rhizophagus irregularis, R. cerebriforme, R. diaphanum and Gigaspora rosea, and their symbiotic lifestyle signature.</title>
        <authorList>
            <person name="Morin E."/>
            <person name="San Clemente H."/>
            <person name="Chen E.C.H."/>
            <person name="De La Providencia I."/>
            <person name="Hainaut M."/>
            <person name="Kuo A."/>
            <person name="Kohler A."/>
            <person name="Murat C."/>
            <person name="Tang N."/>
            <person name="Roy S."/>
            <person name="Loubradou J."/>
            <person name="Henrissat B."/>
            <person name="Grigoriev I.V."/>
            <person name="Corradi N."/>
            <person name="Roux C."/>
            <person name="Martin F.M."/>
        </authorList>
    </citation>
    <scope>NUCLEOTIDE SEQUENCE [LARGE SCALE GENOMIC DNA]</scope>
    <source>
        <strain evidence="9 10">DAOM 227022</strain>
    </source>
</reference>
<feature type="transmembrane region" description="Helical" evidence="6">
    <location>
        <begin position="94"/>
        <end position="114"/>
    </location>
</feature>
<dbReference type="STRING" id="658196.A0A397SEL6"/>
<feature type="transmembrane region" description="Helical" evidence="6">
    <location>
        <begin position="224"/>
        <end position="248"/>
    </location>
</feature>
<dbReference type="Gene3D" id="1.20.1070.10">
    <property type="entry name" value="Rhodopsin 7-helix transmembrane proteins"/>
    <property type="match status" value="1"/>
</dbReference>
<feature type="transmembrane region" description="Helical" evidence="6">
    <location>
        <begin position="126"/>
        <end position="148"/>
    </location>
</feature>
<feature type="region of interest" description="Disordered" evidence="5">
    <location>
        <begin position="378"/>
        <end position="401"/>
    </location>
</feature>
<sequence length="401" mass="44792">MDENDLNLVGVNPLIHLNGIKAILTTSTISNLAVFVMIWWIITQKHSRHTVVTRLVLNLITSDFIQSIGFMMSFNWLRIRIITPGTYCDVQGFLINLGDVASGFWALVICLHTYMLVVHSYEYPHMVFLAMIMIWPFNIIISGLGFVIQQGYGTRFYDDAGGSWCWISPKYPNFRIGFHYGIILFNAASMIVLYAIMFAVIYRRQGSMATQGSKKVLQSVNKKLVWYPIVYIVLVFPLALQRIVAIAINSPNIWGIDYLIPAACIFTSAGLVNTIIYGITRNIVSIKPMMARLKRLTTSSIPSSSSESTTMTNTNLHNSSLQKSGEFFSTIITGGTGSEVDPMSSFISITTTQQVRISYLDPPAVPDVDADDNQMQTFTSVITPPSPTYSSDPLKQQLHHS</sequence>
<evidence type="ECO:0000259" key="8">
    <source>
        <dbReference type="PROSITE" id="PS50262"/>
    </source>
</evidence>
<organism evidence="9 10">
    <name type="scientific">Glomus cerebriforme</name>
    <dbReference type="NCBI Taxonomy" id="658196"/>
    <lineage>
        <taxon>Eukaryota</taxon>
        <taxon>Fungi</taxon>
        <taxon>Fungi incertae sedis</taxon>
        <taxon>Mucoromycota</taxon>
        <taxon>Glomeromycotina</taxon>
        <taxon>Glomeromycetes</taxon>
        <taxon>Glomerales</taxon>
        <taxon>Glomeraceae</taxon>
        <taxon>Glomus</taxon>
    </lineage>
</organism>
<keyword evidence="9" id="KW-0675">Receptor</keyword>
<dbReference type="PANTHER" id="PTHR23112">
    <property type="entry name" value="G PROTEIN-COUPLED RECEPTOR 157-RELATED"/>
    <property type="match status" value="1"/>
</dbReference>
<name>A0A397SEL6_9GLOM</name>
<feature type="compositionally biased region" description="Polar residues" evidence="5">
    <location>
        <begin position="378"/>
        <end position="394"/>
    </location>
</feature>
<dbReference type="GO" id="GO:0005886">
    <property type="term" value="C:plasma membrane"/>
    <property type="evidence" value="ECO:0007669"/>
    <property type="project" value="TreeGrafter"/>
</dbReference>
<dbReference type="InterPro" id="IPR017452">
    <property type="entry name" value="GPCR_Rhodpsn_7TM"/>
</dbReference>
<evidence type="ECO:0000256" key="2">
    <source>
        <dbReference type="ARBA" id="ARBA00022692"/>
    </source>
</evidence>
<comment type="subcellular location">
    <subcellularLocation>
        <location evidence="1">Membrane</location>
        <topology evidence="1">Multi-pass membrane protein</topology>
    </subcellularLocation>
</comment>
<evidence type="ECO:0000256" key="4">
    <source>
        <dbReference type="ARBA" id="ARBA00023136"/>
    </source>
</evidence>
<keyword evidence="2 6" id="KW-0812">Transmembrane</keyword>
<dbReference type="OrthoDB" id="100006at2759"/>
<evidence type="ECO:0000256" key="6">
    <source>
        <dbReference type="SAM" id="Phobius"/>
    </source>
</evidence>
<dbReference type="PROSITE" id="PS50262">
    <property type="entry name" value="G_PROTEIN_RECEP_F1_2"/>
    <property type="match status" value="1"/>
</dbReference>
<evidence type="ECO:0000256" key="5">
    <source>
        <dbReference type="SAM" id="MobiDB-lite"/>
    </source>
</evidence>
<dbReference type="GO" id="GO:0007189">
    <property type="term" value="P:adenylate cyclase-activating G protein-coupled receptor signaling pathway"/>
    <property type="evidence" value="ECO:0007669"/>
    <property type="project" value="TreeGrafter"/>
</dbReference>
<dbReference type="InterPro" id="IPR023041">
    <property type="entry name" value="Glucose_rcpt_Git3-like_N"/>
</dbReference>
<dbReference type="GO" id="GO:0004930">
    <property type="term" value="F:G protein-coupled receptor activity"/>
    <property type="evidence" value="ECO:0007669"/>
    <property type="project" value="TreeGrafter"/>
</dbReference>
<comment type="caution">
    <text evidence="9">The sequence shown here is derived from an EMBL/GenBank/DDBJ whole genome shotgun (WGS) entry which is preliminary data.</text>
</comment>
<evidence type="ECO:0000256" key="1">
    <source>
        <dbReference type="ARBA" id="ARBA00004141"/>
    </source>
</evidence>
<evidence type="ECO:0000313" key="10">
    <source>
        <dbReference type="Proteomes" id="UP000265703"/>
    </source>
</evidence>
<dbReference type="Proteomes" id="UP000265703">
    <property type="component" value="Unassembled WGS sequence"/>
</dbReference>
<proteinExistence type="predicted"/>
<feature type="transmembrane region" description="Helical" evidence="6">
    <location>
        <begin position="260"/>
        <end position="280"/>
    </location>
</feature>
<feature type="domain" description="G-protein coupled receptors family 1 profile" evidence="8">
    <location>
        <begin position="34"/>
        <end position="277"/>
    </location>
</feature>
<feature type="transmembrane region" description="Helical" evidence="6">
    <location>
        <begin position="178"/>
        <end position="203"/>
    </location>
</feature>
<evidence type="ECO:0000313" key="9">
    <source>
        <dbReference type="EMBL" id="RIA82437.1"/>
    </source>
</evidence>
<dbReference type="EMBL" id="QKYT01000666">
    <property type="protein sequence ID" value="RIA82437.1"/>
    <property type="molecule type" value="Genomic_DNA"/>
</dbReference>
<protein>
    <submittedName>
        <fullName evidence="9">G protein-coupled glucose receptor regulating Gpa2-domain-containing protein</fullName>
    </submittedName>
</protein>
<keyword evidence="10" id="KW-1185">Reference proteome</keyword>
<evidence type="ECO:0000256" key="3">
    <source>
        <dbReference type="ARBA" id="ARBA00022989"/>
    </source>
</evidence>
<dbReference type="InterPro" id="IPR017981">
    <property type="entry name" value="GPCR_2-like_7TM"/>
</dbReference>
<dbReference type="GO" id="GO:0007166">
    <property type="term" value="P:cell surface receptor signaling pathway"/>
    <property type="evidence" value="ECO:0007669"/>
    <property type="project" value="InterPro"/>
</dbReference>